<evidence type="ECO:0000313" key="1">
    <source>
        <dbReference type="EMBL" id="UGO46090.1"/>
    </source>
</evidence>
<accession>A0AAE9CAS7</accession>
<name>A0AAE9CAS7_9CAUD</name>
<dbReference type="EMBL" id="OK499972">
    <property type="protein sequence ID" value="UGO46090.1"/>
    <property type="molecule type" value="Genomic_DNA"/>
</dbReference>
<evidence type="ECO:0000313" key="2">
    <source>
        <dbReference type="Proteomes" id="UP000827751"/>
    </source>
</evidence>
<keyword evidence="2" id="KW-1185">Reference proteome</keyword>
<sequence>MTNYKHLDIDVVNELKAVNEVADLENIVDELAGFKMSLLSVPCADNELQDVRAEIIDGMEKVVKWINDRLETGFYDYDTCEELREYRYYMKKCIIELQYMVKHSIKVHFQIHEWGKRWEDIPVKTMTVQALNEDDCKGIAYMKMKELSLYEEKEIRFTYNDSSQGKYIGHQYTFAESKRRKEQQQ</sequence>
<organism evidence="1 2">
    <name type="scientific">Bacillus phage vB_BanS_Chewbecca</name>
    <dbReference type="NCBI Taxonomy" id="2894786"/>
    <lineage>
        <taxon>Viruses</taxon>
        <taxon>Duplodnaviria</taxon>
        <taxon>Heunggongvirae</taxon>
        <taxon>Uroviricota</taxon>
        <taxon>Caudoviricetes</taxon>
        <taxon>Joanripponvirinae</taxon>
        <taxon>Tsamsavirus</taxon>
        <taxon>Tsamsavirus chewbecca</taxon>
    </lineage>
</organism>
<reference evidence="1 2" key="1">
    <citation type="submission" date="2021-10" db="EMBL/GenBank/DDBJ databases">
        <authorList>
            <person name="Lavering E.D."/>
            <person name="James R."/>
            <person name="Fairhom J.D."/>
            <person name="Ogilvie B.H."/>
            <person name="Thurgood T.L."/>
            <person name="Robison R.A."/>
            <person name="Grose J.H."/>
        </authorList>
    </citation>
    <scope>NUCLEOTIDE SEQUENCE [LARGE SCALE GENOMIC DNA]</scope>
</reference>
<protein>
    <submittedName>
        <fullName evidence="1">Uncharacterized protein</fullName>
    </submittedName>
</protein>
<proteinExistence type="predicted"/>
<gene>
    <name evidence="1" type="ORF">CHEWBECCA_7</name>
</gene>
<dbReference type="Proteomes" id="UP000827751">
    <property type="component" value="Segment"/>
</dbReference>